<reference evidence="1" key="1">
    <citation type="submission" date="2020-03" db="EMBL/GenBank/DDBJ databases">
        <title>The deep terrestrial virosphere.</title>
        <authorList>
            <person name="Holmfeldt K."/>
            <person name="Nilsson E."/>
            <person name="Simone D."/>
            <person name="Lopez-Fernandez M."/>
            <person name="Wu X."/>
            <person name="de Brujin I."/>
            <person name="Lundin D."/>
            <person name="Andersson A."/>
            <person name="Bertilsson S."/>
            <person name="Dopson M."/>
        </authorList>
    </citation>
    <scope>NUCLEOTIDE SEQUENCE</scope>
    <source>
        <strain evidence="4">MM171A02658</strain>
        <strain evidence="3">MM171B01072</strain>
        <strain evidence="1">MM415A01300</strain>
        <strain evidence="2">MM415B04479</strain>
    </source>
</reference>
<dbReference type="EMBL" id="MT142284">
    <property type="protein sequence ID" value="QJA77464.1"/>
    <property type="molecule type" value="Genomic_DNA"/>
</dbReference>
<evidence type="ECO:0000313" key="2">
    <source>
        <dbReference type="EMBL" id="QJA92772.1"/>
    </source>
</evidence>
<evidence type="ECO:0000313" key="1">
    <source>
        <dbReference type="EMBL" id="QJA77464.1"/>
    </source>
</evidence>
<dbReference type="EMBL" id="MT143095">
    <property type="protein sequence ID" value="QJA92772.1"/>
    <property type="molecule type" value="Genomic_DNA"/>
</dbReference>
<evidence type="ECO:0000313" key="4">
    <source>
        <dbReference type="EMBL" id="QJH92659.1"/>
    </source>
</evidence>
<sequence>MKTKVYVVMSDDCREGDCGWRLESIDSIWLDKEKAEGRAKKRYNGYVIDWEIEDSK</sequence>
<accession>A0A6M3K5K8</accession>
<gene>
    <name evidence="4" type="ORF">MM171A02658_0008</name>
    <name evidence="3" type="ORF">MM171B01072_0015</name>
    <name evidence="1" type="ORF">MM415A01300_0009</name>
    <name evidence="2" type="ORF">MM415B04479_0004</name>
</gene>
<proteinExistence type="predicted"/>
<dbReference type="EMBL" id="MT143806">
    <property type="protein sequence ID" value="QJB02772.1"/>
    <property type="molecule type" value="Genomic_DNA"/>
</dbReference>
<dbReference type="AlphaFoldDB" id="A0A6M3K5K8"/>
<dbReference type="EMBL" id="MT143909">
    <property type="protein sequence ID" value="QJH92659.1"/>
    <property type="molecule type" value="Genomic_DNA"/>
</dbReference>
<evidence type="ECO:0000313" key="3">
    <source>
        <dbReference type="EMBL" id="QJB02772.1"/>
    </source>
</evidence>
<protein>
    <submittedName>
        <fullName evidence="1">Uncharacterized protein</fullName>
    </submittedName>
</protein>
<organism evidence="1">
    <name type="scientific">viral metagenome</name>
    <dbReference type="NCBI Taxonomy" id="1070528"/>
    <lineage>
        <taxon>unclassified sequences</taxon>
        <taxon>metagenomes</taxon>
        <taxon>organismal metagenomes</taxon>
    </lineage>
</organism>
<name>A0A6M3K5K8_9ZZZZ</name>